<dbReference type="SUPFAM" id="SSF50998">
    <property type="entry name" value="Quinoprotein alcohol dehydrogenase-like"/>
    <property type="match status" value="1"/>
</dbReference>
<dbReference type="SUPFAM" id="SSF50978">
    <property type="entry name" value="WD40 repeat-like"/>
    <property type="match status" value="2"/>
</dbReference>
<feature type="repeat" description="WD" evidence="3">
    <location>
        <begin position="427"/>
        <end position="466"/>
    </location>
</feature>
<dbReference type="InterPro" id="IPR011047">
    <property type="entry name" value="Quinoprotein_ADH-like_sf"/>
</dbReference>
<evidence type="ECO:0000313" key="6">
    <source>
        <dbReference type="EMBL" id="PTD02663.1"/>
    </source>
</evidence>
<dbReference type="OrthoDB" id="538223at2759"/>
<dbReference type="EMBL" id="PVEM01000016">
    <property type="protein sequence ID" value="PTD02663.1"/>
    <property type="molecule type" value="Genomic_DNA"/>
</dbReference>
<evidence type="ECO:0000259" key="5">
    <source>
        <dbReference type="Pfam" id="PF22939"/>
    </source>
</evidence>
<reference evidence="6 7" key="1">
    <citation type="submission" date="2018-02" db="EMBL/GenBank/DDBJ databases">
        <title>Fusarium culmorum secondary metabolites in fungal-bacterial-plant interactions.</title>
        <authorList>
            <person name="Schmidt R."/>
        </authorList>
    </citation>
    <scope>NUCLEOTIDE SEQUENCE [LARGE SCALE GENOMIC DNA]</scope>
    <source>
        <strain evidence="6 7">PV</strain>
    </source>
</reference>
<dbReference type="CDD" id="cd00200">
    <property type="entry name" value="WD40"/>
    <property type="match status" value="1"/>
</dbReference>
<gene>
    <name evidence="6" type="ORF">FCULG_00009079</name>
</gene>
<dbReference type="InterPro" id="IPR019775">
    <property type="entry name" value="WD40_repeat_CS"/>
</dbReference>
<evidence type="ECO:0000313" key="7">
    <source>
        <dbReference type="Proteomes" id="UP000241587"/>
    </source>
</evidence>
<dbReference type="InterPro" id="IPR001680">
    <property type="entry name" value="WD40_rpt"/>
</dbReference>
<dbReference type="SMART" id="SM00320">
    <property type="entry name" value="WD40"/>
    <property type="match status" value="7"/>
</dbReference>
<dbReference type="InterPro" id="IPR036322">
    <property type="entry name" value="WD40_repeat_dom_sf"/>
</dbReference>
<feature type="repeat" description="WD" evidence="3">
    <location>
        <begin position="705"/>
        <end position="746"/>
    </location>
</feature>
<dbReference type="Gene3D" id="2.130.10.10">
    <property type="entry name" value="YVTN repeat-like/Quinoprotein amine dehydrogenase"/>
    <property type="match status" value="4"/>
</dbReference>
<evidence type="ECO:0000256" key="1">
    <source>
        <dbReference type="ARBA" id="ARBA00022574"/>
    </source>
</evidence>
<keyword evidence="2" id="KW-0677">Repeat</keyword>
<sequence length="974" mass="109171">MNNATSVLRGLIYGLVRYHPHSATVLSYVRKEFDFITERMFEGPNLWQIIRKILVAILKDSLTNQTVFVIDALDESVKNLIEARLTDMPWWDSCGDDLRDTIKHNLKDKSGNTFLWVAMVCQELKECTATQALEASKQFPSGLGKLYERMMETLAASRSAERCREILAAVSASYRPLNLKELACAVGYHSQFPNNITALTEELLLCGSFLTLRNGTTTVVFVHHSAREFLMDRALEKIMPDGILEQHNKMFHASWKALKEAMRHFTDPESEISWNFPDGDHLESMGYACTYWVSHLKHCGGRDEQKQQIDAEIEVFLHEHLLHWLQTLGQLHSMSEGILSLHNLVSILVRSFSLCMEGLRELVEEAHRVALSFGNTLEADPLQIYASALLFSPVNSLVRKRFLTQGPSWLSRIPVTEKEWGSCVQVLEGHRSTVTAFSSDDLFIASGSSDGTIKVWNSTTGLCIEQYHNGGGHVDSIVFKEGLKYLSSVSSYDGDTNTTYVRVWEPAKEILRTMPSSDNCDIQSSTLSPDATWLVCTAWGPVIKIWEVQTGTLIQNCPRADYHVGPLSFAADSKRLVSGSERCGTVTIWNTATWIVERTFQGHIESISSIACAAKIQLFVSGSFSGEICVRDFTSENSRMKIWTSHHSYGNIVISGYGTRIAAECGKRGEFWVWDVSSGQHTHTLNRSDTIEIWDITKGSHTKERPSHTDSLASLALSTDVRWAASGSWDNNIKIWDVGTLSCKHTLVGHTDNIRSILFLDGKRLGSAPDNYTVIVWNFQTGACLHTLSGHTCFDGEIDFWDLRSWGRKHFLSMGGENLNSVAISPNEQWVAVSHFEDDDSSTMEVLHVPTGLRIHSEEFESKIVDLSFDSNGTDLKTNVGVFSLSLMDVKGQHEEKPEMRMRRLGYGISSDKTWILKGDQKILWILKYRPFVSAMSGSTLLLGSESGQVQRITFSTGDDNNSGEFTMASSKTR</sequence>
<dbReference type="OMA" id="ITCHGQN"/>
<feature type="region of interest" description="Disordered" evidence="4">
    <location>
        <begin position="954"/>
        <end position="974"/>
    </location>
</feature>
<dbReference type="Pfam" id="PF22939">
    <property type="entry name" value="WHD_GPIID"/>
    <property type="match status" value="1"/>
</dbReference>
<proteinExistence type="predicted"/>
<dbReference type="Pfam" id="PF00400">
    <property type="entry name" value="WD40"/>
    <property type="match status" value="2"/>
</dbReference>
<name>A0A2T4GGH5_FUSCU</name>
<organism evidence="6 7">
    <name type="scientific">Fusarium culmorum</name>
    <dbReference type="NCBI Taxonomy" id="5516"/>
    <lineage>
        <taxon>Eukaryota</taxon>
        <taxon>Fungi</taxon>
        <taxon>Dikarya</taxon>
        <taxon>Ascomycota</taxon>
        <taxon>Pezizomycotina</taxon>
        <taxon>Sordariomycetes</taxon>
        <taxon>Hypocreomycetidae</taxon>
        <taxon>Hypocreales</taxon>
        <taxon>Nectriaceae</taxon>
        <taxon>Fusarium</taxon>
    </lineage>
</organism>
<dbReference type="InterPro" id="IPR015943">
    <property type="entry name" value="WD40/YVTN_repeat-like_dom_sf"/>
</dbReference>
<dbReference type="PANTHER" id="PTHR19848">
    <property type="entry name" value="WD40 REPEAT PROTEIN"/>
    <property type="match status" value="1"/>
</dbReference>
<dbReference type="PROSITE" id="PS00678">
    <property type="entry name" value="WD_REPEATS_1"/>
    <property type="match status" value="1"/>
</dbReference>
<keyword evidence="7" id="KW-1185">Reference proteome</keyword>
<keyword evidence="1 3" id="KW-0853">WD repeat</keyword>
<dbReference type="PANTHER" id="PTHR19848:SF8">
    <property type="entry name" value="F-BOX AND WD REPEAT DOMAIN CONTAINING 7"/>
    <property type="match status" value="1"/>
</dbReference>
<feature type="repeat" description="WD" evidence="3">
    <location>
        <begin position="747"/>
        <end position="787"/>
    </location>
</feature>
<comment type="caution">
    <text evidence="6">The sequence shown here is derived from an EMBL/GenBank/DDBJ whole genome shotgun (WGS) entry which is preliminary data.</text>
</comment>
<feature type="domain" description="GPI inositol-deacylase winged helix" evidence="5">
    <location>
        <begin position="153"/>
        <end position="235"/>
    </location>
</feature>
<evidence type="ECO:0000256" key="3">
    <source>
        <dbReference type="PROSITE-ProRule" id="PRU00221"/>
    </source>
</evidence>
<evidence type="ECO:0000256" key="4">
    <source>
        <dbReference type="SAM" id="MobiDB-lite"/>
    </source>
</evidence>
<dbReference type="PROSITE" id="PS50082">
    <property type="entry name" value="WD_REPEATS_2"/>
    <property type="match status" value="3"/>
</dbReference>
<evidence type="ECO:0000256" key="2">
    <source>
        <dbReference type="ARBA" id="ARBA00022737"/>
    </source>
</evidence>
<dbReference type="Proteomes" id="UP000241587">
    <property type="component" value="Unassembled WGS sequence"/>
</dbReference>
<protein>
    <submittedName>
        <fullName evidence="6">Vegetative incompatibility protein HET-E-1</fullName>
    </submittedName>
</protein>
<accession>A0A2T4GGH5</accession>
<dbReference type="PROSITE" id="PS50294">
    <property type="entry name" value="WD_REPEATS_REGION"/>
    <property type="match status" value="2"/>
</dbReference>
<dbReference type="InterPro" id="IPR054471">
    <property type="entry name" value="GPIID_WHD"/>
</dbReference>
<dbReference type="AlphaFoldDB" id="A0A2T4GGH5"/>